<name>A0A9P3LYH0_9FUNG</name>
<feature type="compositionally biased region" description="Basic and acidic residues" evidence="1">
    <location>
        <begin position="67"/>
        <end position="79"/>
    </location>
</feature>
<feature type="compositionally biased region" description="Low complexity" evidence="1">
    <location>
        <begin position="55"/>
        <end position="66"/>
    </location>
</feature>
<organism evidence="4 5">
    <name type="scientific">Entomortierella parvispora</name>
    <dbReference type="NCBI Taxonomy" id="205924"/>
    <lineage>
        <taxon>Eukaryota</taxon>
        <taxon>Fungi</taxon>
        <taxon>Fungi incertae sedis</taxon>
        <taxon>Mucoromycota</taxon>
        <taxon>Mortierellomycotina</taxon>
        <taxon>Mortierellomycetes</taxon>
        <taxon>Mortierellales</taxon>
        <taxon>Mortierellaceae</taxon>
        <taxon>Entomortierella</taxon>
    </lineage>
</organism>
<evidence type="ECO:0000313" key="5">
    <source>
        <dbReference type="Proteomes" id="UP000827284"/>
    </source>
</evidence>
<feature type="domain" description="Thioredoxin-like fold" evidence="3">
    <location>
        <begin position="208"/>
        <end position="300"/>
    </location>
</feature>
<protein>
    <submittedName>
        <fullName evidence="4">Metaxin</fullName>
    </submittedName>
</protein>
<feature type="domain" description="Metaxin glutathione S-transferase" evidence="2">
    <location>
        <begin position="352"/>
        <end position="426"/>
    </location>
</feature>
<dbReference type="PANTHER" id="PTHR12289:SF77">
    <property type="entry name" value="METAXIN-2"/>
    <property type="match status" value="1"/>
</dbReference>
<reference evidence="4" key="2">
    <citation type="journal article" date="2022" name="Microbiol. Resour. Announc.">
        <title>Whole-Genome Sequence of Entomortierella parvispora E1425, a Mucoromycotan Fungus Associated with Burkholderiaceae-Related Endosymbiotic Bacteria.</title>
        <authorList>
            <person name="Herlambang A."/>
            <person name="Guo Y."/>
            <person name="Takashima Y."/>
            <person name="Narisawa K."/>
            <person name="Ohta H."/>
            <person name="Nishizawa T."/>
        </authorList>
    </citation>
    <scope>NUCLEOTIDE SEQUENCE</scope>
    <source>
        <strain evidence="4">E1425</strain>
    </source>
</reference>
<dbReference type="Pfam" id="PF17171">
    <property type="entry name" value="GST_C_6"/>
    <property type="match status" value="1"/>
</dbReference>
<evidence type="ECO:0000259" key="2">
    <source>
        <dbReference type="Pfam" id="PF17171"/>
    </source>
</evidence>
<dbReference type="Pfam" id="PF17172">
    <property type="entry name" value="GST_N_4"/>
    <property type="match status" value="1"/>
</dbReference>
<feature type="region of interest" description="Disordered" evidence="1">
    <location>
        <begin position="34"/>
        <end position="125"/>
    </location>
</feature>
<dbReference type="InterPro" id="IPR033468">
    <property type="entry name" value="Metaxin_GST"/>
</dbReference>
<dbReference type="OrthoDB" id="198787at2759"/>
<gene>
    <name evidence="4" type="ORF">EMPS_07485</name>
</gene>
<comment type="caution">
    <text evidence="4">The sequence shown here is derived from an EMBL/GenBank/DDBJ whole genome shotgun (WGS) entry which is preliminary data.</text>
</comment>
<dbReference type="GO" id="GO:0007005">
    <property type="term" value="P:mitochondrion organization"/>
    <property type="evidence" value="ECO:0007669"/>
    <property type="project" value="TreeGrafter"/>
</dbReference>
<accession>A0A9P3LYH0</accession>
<dbReference type="InterPro" id="IPR050931">
    <property type="entry name" value="Mito_Protein_Transport_Metaxin"/>
</dbReference>
<reference evidence="4" key="1">
    <citation type="submission" date="2021-11" db="EMBL/GenBank/DDBJ databases">
        <authorList>
            <person name="Herlambang A."/>
            <person name="Guo Y."/>
            <person name="Takashima Y."/>
            <person name="Nishizawa T."/>
        </authorList>
    </citation>
    <scope>NUCLEOTIDE SEQUENCE</scope>
    <source>
        <strain evidence="4">E1425</strain>
    </source>
</reference>
<evidence type="ECO:0000256" key="1">
    <source>
        <dbReference type="SAM" id="MobiDB-lite"/>
    </source>
</evidence>
<proteinExistence type="predicted"/>
<dbReference type="Proteomes" id="UP000827284">
    <property type="component" value="Unassembled WGS sequence"/>
</dbReference>
<keyword evidence="5" id="KW-1185">Reference proteome</keyword>
<dbReference type="GO" id="GO:0001401">
    <property type="term" value="C:SAM complex"/>
    <property type="evidence" value="ECO:0007669"/>
    <property type="project" value="TreeGrafter"/>
</dbReference>
<dbReference type="AlphaFoldDB" id="A0A9P3LYH0"/>
<feature type="compositionally biased region" description="Low complexity" evidence="1">
    <location>
        <begin position="80"/>
        <end position="123"/>
    </location>
</feature>
<sequence length="437" mass="48649">MSEHEDTVISTASEPKVEIVEETLPDGTVVRKKKTTRTITKRVLTTREVERTQLHQTTSSTSTHSSSQEKVEHVEKEGSAEVSATTSSTEASTTVDSEEQTSSSATASITAATTSSSTGSMSSRLQRRLDLSNTPLYRFLAKFPLKQYPAPHQRPRPVKPVLYAFTPGWKVAKKEKEAASESEAPSESETKEALAKEEQLVGSFDVDSLKWMAYLKFNKIDFDIKPATEPNMSPSGKLPFLALPDGKLITAEGFEAFVQENAGSDVPRLELDEAAEAVAFTALAESKIHAALLYTLWLEQPHFQATTRDHYFGHYNNRLLSMLLAYQQKSDVVNTMLQTRTQIDRELIFEEAAQAIDSLSVQLASSDGDYFFGRSEPSGLDAVVFAYLHVILTMPRIANAEDAGRSSELARIVRKHENLFRYSQKIWKTWFVAEATH</sequence>
<evidence type="ECO:0000259" key="3">
    <source>
        <dbReference type="Pfam" id="PF17172"/>
    </source>
</evidence>
<evidence type="ECO:0000313" key="4">
    <source>
        <dbReference type="EMBL" id="GJJ75127.1"/>
    </source>
</evidence>
<dbReference type="PANTHER" id="PTHR12289">
    <property type="entry name" value="METAXIN RELATED"/>
    <property type="match status" value="1"/>
</dbReference>
<dbReference type="EMBL" id="BQFW01000010">
    <property type="protein sequence ID" value="GJJ75127.1"/>
    <property type="molecule type" value="Genomic_DNA"/>
</dbReference>
<dbReference type="InterPro" id="IPR012336">
    <property type="entry name" value="Thioredoxin-like_fold"/>
</dbReference>